<sequence>MVDSEQHRAIIPPEGPLDNLVDDYERRLIEDALYLFAGRVSDVADYLGIPRKKLYLRMKKHELDKESYKPKV</sequence>
<reference evidence="2 3" key="1">
    <citation type="submission" date="2018-06" db="EMBL/GenBank/DDBJ databases">
        <authorList>
            <consortium name="Pathogen Informatics"/>
            <person name="Doyle S."/>
        </authorList>
    </citation>
    <scope>NUCLEOTIDE SEQUENCE [LARGE SCALE GENOMIC DNA]</scope>
    <source>
        <strain evidence="2 3">NCTC10975</strain>
    </source>
</reference>
<organism evidence="2 3">
    <name type="scientific">Proteus mirabilis</name>
    <dbReference type="NCBI Taxonomy" id="584"/>
    <lineage>
        <taxon>Bacteria</taxon>
        <taxon>Pseudomonadati</taxon>
        <taxon>Pseudomonadota</taxon>
        <taxon>Gammaproteobacteria</taxon>
        <taxon>Enterobacterales</taxon>
        <taxon>Morganellaceae</taxon>
        <taxon>Proteus</taxon>
    </lineage>
</organism>
<dbReference type="RefSeq" id="WP_049195282.1">
    <property type="nucleotide sequence ID" value="NZ_JAPZWT010000004.1"/>
</dbReference>
<evidence type="ECO:0000313" key="2">
    <source>
        <dbReference type="EMBL" id="SPY97708.1"/>
    </source>
</evidence>
<dbReference type="Proteomes" id="UP000251485">
    <property type="component" value="Unassembled WGS sequence"/>
</dbReference>
<gene>
    <name evidence="2" type="primary">pgtA_2</name>
    <name evidence="2" type="ORF">NCTC10975_02816</name>
</gene>
<dbReference type="Pfam" id="PF02954">
    <property type="entry name" value="HTH_8"/>
    <property type="match status" value="1"/>
</dbReference>
<protein>
    <submittedName>
        <fullName evidence="2">Phosphoglycerate transport system transcriptional regulator</fullName>
    </submittedName>
</protein>
<dbReference type="InterPro" id="IPR002197">
    <property type="entry name" value="HTH_Fis"/>
</dbReference>
<dbReference type="SUPFAM" id="SSF46689">
    <property type="entry name" value="Homeodomain-like"/>
    <property type="match status" value="1"/>
</dbReference>
<feature type="domain" description="DNA binding HTH" evidence="1">
    <location>
        <begin position="22"/>
        <end position="61"/>
    </location>
</feature>
<dbReference type="PRINTS" id="PR01590">
    <property type="entry name" value="HTHFIS"/>
</dbReference>
<evidence type="ECO:0000259" key="1">
    <source>
        <dbReference type="Pfam" id="PF02954"/>
    </source>
</evidence>
<name>A0A2X2BST6_PROMI</name>
<evidence type="ECO:0000313" key="3">
    <source>
        <dbReference type="Proteomes" id="UP000251485"/>
    </source>
</evidence>
<dbReference type="EMBL" id="UAUE01000023">
    <property type="protein sequence ID" value="SPY97708.1"/>
    <property type="molecule type" value="Genomic_DNA"/>
</dbReference>
<dbReference type="InterPro" id="IPR009057">
    <property type="entry name" value="Homeodomain-like_sf"/>
</dbReference>
<proteinExistence type="predicted"/>
<dbReference type="Gene3D" id="1.10.10.60">
    <property type="entry name" value="Homeodomain-like"/>
    <property type="match status" value="1"/>
</dbReference>
<dbReference type="GO" id="GO:0043565">
    <property type="term" value="F:sequence-specific DNA binding"/>
    <property type="evidence" value="ECO:0007669"/>
    <property type="project" value="InterPro"/>
</dbReference>
<accession>A0A2X2BST6</accession>
<dbReference type="AlphaFoldDB" id="A0A2X2BST6"/>